<comment type="cofactor">
    <cofactor evidence="1">
        <name>Mg(2+)</name>
        <dbReference type="ChEBI" id="CHEBI:18420"/>
    </cofactor>
</comment>
<evidence type="ECO:0000256" key="6">
    <source>
        <dbReference type="ARBA" id="ARBA00022801"/>
    </source>
</evidence>
<keyword evidence="6 9" id="KW-0378">Hydrolase</keyword>
<comment type="subunit">
    <text evidence="3">Monomer.</text>
</comment>
<reference evidence="11" key="1">
    <citation type="journal article" date="2019" name="Int. J. Syst. Evol. Microbiol.">
        <title>The Global Catalogue of Microorganisms (GCM) 10K type strain sequencing project: providing services to taxonomists for standard genome sequencing and annotation.</title>
        <authorList>
            <consortium name="The Broad Institute Genomics Platform"/>
            <consortium name="The Broad Institute Genome Sequencing Center for Infectious Disease"/>
            <person name="Wu L."/>
            <person name="Ma J."/>
        </authorList>
    </citation>
    <scope>NUCLEOTIDE SEQUENCE [LARGE SCALE GENOMIC DNA]</scope>
    <source>
        <strain evidence="11">KACC 12649</strain>
    </source>
</reference>
<dbReference type="PANTHER" id="PTHR42891">
    <property type="entry name" value="D-GLYCERO-BETA-D-MANNO-HEPTOSE-1,7-BISPHOSPHATE 7-PHOSPHATASE"/>
    <property type="match status" value="1"/>
</dbReference>
<keyword evidence="7 9" id="KW-0119">Carbohydrate metabolism</keyword>
<accession>A0ABW0L8B8</accession>
<dbReference type="NCBIfam" id="TIGR01662">
    <property type="entry name" value="HAD-SF-IIIA"/>
    <property type="match status" value="1"/>
</dbReference>
<dbReference type="InterPro" id="IPR013954">
    <property type="entry name" value="PNK3P"/>
</dbReference>
<comment type="subcellular location">
    <subcellularLocation>
        <location evidence="2 9">Cytoplasm</location>
    </subcellularLocation>
</comment>
<keyword evidence="4 9" id="KW-0963">Cytoplasm</keyword>
<evidence type="ECO:0000256" key="5">
    <source>
        <dbReference type="ARBA" id="ARBA00022723"/>
    </source>
</evidence>
<dbReference type="Gene3D" id="3.40.50.1000">
    <property type="entry name" value="HAD superfamily/HAD-like"/>
    <property type="match status" value="1"/>
</dbReference>
<evidence type="ECO:0000256" key="7">
    <source>
        <dbReference type="ARBA" id="ARBA00023277"/>
    </source>
</evidence>
<organism evidence="10 11">
    <name type="scientific">Massilia niabensis</name>
    <dbReference type="NCBI Taxonomy" id="544910"/>
    <lineage>
        <taxon>Bacteria</taxon>
        <taxon>Pseudomonadati</taxon>
        <taxon>Pseudomonadota</taxon>
        <taxon>Betaproteobacteria</taxon>
        <taxon>Burkholderiales</taxon>
        <taxon>Oxalobacteraceae</taxon>
        <taxon>Telluria group</taxon>
        <taxon>Massilia</taxon>
    </lineage>
</organism>
<evidence type="ECO:0000313" key="10">
    <source>
        <dbReference type="EMBL" id="MFC5461258.1"/>
    </source>
</evidence>
<dbReference type="InterPro" id="IPR004446">
    <property type="entry name" value="Heptose_bisP_phosphatase"/>
</dbReference>
<dbReference type="EC" id="3.1.3.-" evidence="9"/>
<dbReference type="CDD" id="cd07503">
    <property type="entry name" value="HAD_HisB-N"/>
    <property type="match status" value="1"/>
</dbReference>
<sequence length="189" mass="20366">MKLIILDRDGVINHDSPDFIKSPAEWIPIPGSLEAIARLNQAGYRVIIASNQSGIARELFDMPTLNAIHQKMHGLAQQVGADIDAVFFCPHAASDNCDCRKPKAGMFEEISKRFKVSLKGVPTVGDSLRDLQAGFVKGCLPYLVLTGKGEKTHETGGLPPGTQVFPDLAAMVTALLKAAPRPQAQPQPN</sequence>
<evidence type="ECO:0000313" key="11">
    <source>
        <dbReference type="Proteomes" id="UP001596050"/>
    </source>
</evidence>
<dbReference type="InterPro" id="IPR023214">
    <property type="entry name" value="HAD_sf"/>
</dbReference>
<keyword evidence="11" id="KW-1185">Reference proteome</keyword>
<dbReference type="InterPro" id="IPR006543">
    <property type="entry name" value="Histidinol-phos"/>
</dbReference>
<gene>
    <name evidence="10" type="primary">gmhB</name>
    <name evidence="10" type="ORF">ACFPN5_15705</name>
</gene>
<protein>
    <recommendedName>
        <fullName evidence="8 9">D,D-heptose 1,7-bisphosphate phosphatase</fullName>
        <ecNumber evidence="9">3.1.3.-</ecNumber>
    </recommendedName>
</protein>
<dbReference type="EMBL" id="JBHSMU010000015">
    <property type="protein sequence ID" value="MFC5461258.1"/>
    <property type="molecule type" value="Genomic_DNA"/>
</dbReference>
<keyword evidence="5" id="KW-0479">Metal-binding</keyword>
<evidence type="ECO:0000256" key="4">
    <source>
        <dbReference type="ARBA" id="ARBA00022490"/>
    </source>
</evidence>
<proteinExistence type="inferred from homology"/>
<evidence type="ECO:0000256" key="1">
    <source>
        <dbReference type="ARBA" id="ARBA00001946"/>
    </source>
</evidence>
<dbReference type="InterPro" id="IPR006549">
    <property type="entry name" value="HAD-SF_hydro_IIIA"/>
</dbReference>
<dbReference type="RefSeq" id="WP_379784697.1">
    <property type="nucleotide sequence ID" value="NZ_JBHSMU010000015.1"/>
</dbReference>
<comment type="similarity">
    <text evidence="9">Belongs to the gmhB family.</text>
</comment>
<dbReference type="GO" id="GO:0034200">
    <property type="term" value="F:D-glycero-beta-D-manno-heptose 1,7-bisphosphate 7-phosphatase activity"/>
    <property type="evidence" value="ECO:0007669"/>
    <property type="project" value="UniProtKB-EC"/>
</dbReference>
<dbReference type="PIRSF" id="PIRSF004682">
    <property type="entry name" value="GmhB"/>
    <property type="match status" value="1"/>
</dbReference>
<name>A0ABW0L8B8_9BURK</name>
<dbReference type="InterPro" id="IPR036412">
    <property type="entry name" value="HAD-like_sf"/>
</dbReference>
<dbReference type="SUPFAM" id="SSF56784">
    <property type="entry name" value="HAD-like"/>
    <property type="match status" value="1"/>
</dbReference>
<dbReference type="Pfam" id="PF08645">
    <property type="entry name" value="PNK3P"/>
    <property type="match status" value="1"/>
</dbReference>
<evidence type="ECO:0000256" key="2">
    <source>
        <dbReference type="ARBA" id="ARBA00004496"/>
    </source>
</evidence>
<evidence type="ECO:0000256" key="8">
    <source>
        <dbReference type="ARBA" id="ARBA00031828"/>
    </source>
</evidence>
<evidence type="ECO:0000256" key="3">
    <source>
        <dbReference type="ARBA" id="ARBA00011245"/>
    </source>
</evidence>
<dbReference type="NCBIfam" id="TIGR01656">
    <property type="entry name" value="Histidinol-ppas"/>
    <property type="match status" value="1"/>
</dbReference>
<dbReference type="NCBIfam" id="NF006506">
    <property type="entry name" value="PRK08942.1"/>
    <property type="match status" value="1"/>
</dbReference>
<dbReference type="Proteomes" id="UP001596050">
    <property type="component" value="Unassembled WGS sequence"/>
</dbReference>
<dbReference type="PANTHER" id="PTHR42891:SF1">
    <property type="entry name" value="D-GLYCERO-BETA-D-MANNO-HEPTOSE-1,7-BISPHOSPHATE 7-PHOSPHATASE"/>
    <property type="match status" value="1"/>
</dbReference>
<comment type="caution">
    <text evidence="10">The sequence shown here is derived from an EMBL/GenBank/DDBJ whole genome shotgun (WGS) entry which is preliminary data.</text>
</comment>
<evidence type="ECO:0000256" key="9">
    <source>
        <dbReference type="PIRNR" id="PIRNR004682"/>
    </source>
</evidence>